<dbReference type="InterPro" id="IPR027843">
    <property type="entry name" value="DUF4440"/>
</dbReference>
<name>B2T9B4_PARPJ</name>
<dbReference type="InterPro" id="IPR032710">
    <property type="entry name" value="NTF2-like_dom_sf"/>
</dbReference>
<dbReference type="RefSeq" id="WP_012428516.1">
    <property type="nucleotide sequence ID" value="NC_010676.1"/>
</dbReference>
<dbReference type="Pfam" id="PF14534">
    <property type="entry name" value="DUF4440"/>
    <property type="match status" value="1"/>
</dbReference>
<dbReference type="NCBIfam" id="TIGR02246">
    <property type="entry name" value="SgcJ/EcaC family oxidoreductase"/>
    <property type="match status" value="1"/>
</dbReference>
<accession>B2T9B4</accession>
<organism evidence="2 3">
    <name type="scientific">Paraburkholderia phytofirmans (strain DSM 17436 / LMG 22146 / PsJN)</name>
    <name type="common">Burkholderia phytofirmans</name>
    <dbReference type="NCBI Taxonomy" id="398527"/>
    <lineage>
        <taxon>Bacteria</taxon>
        <taxon>Pseudomonadati</taxon>
        <taxon>Pseudomonadota</taxon>
        <taxon>Betaproteobacteria</taxon>
        <taxon>Burkholderiales</taxon>
        <taxon>Burkholderiaceae</taxon>
        <taxon>Paraburkholderia</taxon>
    </lineage>
</organism>
<proteinExistence type="predicted"/>
<gene>
    <name evidence="2" type="ordered locus">Bphyt_6721</name>
</gene>
<dbReference type="InterPro" id="IPR011944">
    <property type="entry name" value="Steroid_delta5-4_isomerase"/>
</dbReference>
<evidence type="ECO:0000259" key="1">
    <source>
        <dbReference type="Pfam" id="PF14534"/>
    </source>
</evidence>
<dbReference type="SUPFAM" id="SSF54427">
    <property type="entry name" value="NTF2-like"/>
    <property type="match status" value="1"/>
</dbReference>
<dbReference type="Proteomes" id="UP000001739">
    <property type="component" value="Chromosome 2"/>
</dbReference>
<sequence precursor="true">MIRRLLTIAAVLIGIVMVAPARSDPGSDKAAITARLQGWAQAFNARNAAGVCDVFAPDLISTVPEVLDGNRDTLCAKLAALLAKPELSLHYDSPDIREIIVSGDIAVVRLFWTLTARKGAEESVTHEAGIDIFKRQPDGKWSIARFMSFGTTPNKVLDRVSTIPQPMALFSPPC</sequence>
<dbReference type="EMBL" id="CP001053">
    <property type="protein sequence ID" value="ACD21016.1"/>
    <property type="molecule type" value="Genomic_DNA"/>
</dbReference>
<dbReference type="KEGG" id="bpy:Bphyt_6721"/>
<protein>
    <recommendedName>
        <fullName evidence="1">DUF4440 domain-containing protein</fullName>
    </recommendedName>
</protein>
<evidence type="ECO:0000313" key="3">
    <source>
        <dbReference type="Proteomes" id="UP000001739"/>
    </source>
</evidence>
<evidence type="ECO:0000313" key="2">
    <source>
        <dbReference type="EMBL" id="ACD21016.1"/>
    </source>
</evidence>
<dbReference type="AlphaFoldDB" id="B2T9B4"/>
<dbReference type="OrthoDB" id="5642102at2"/>
<dbReference type="HOGENOM" id="CLU_131376_0_0_4"/>
<reference evidence="2 3" key="1">
    <citation type="journal article" date="2011" name="J. Bacteriol.">
        <title>Complete genome sequence of the plant growth-promoting endophyte Burkholderia phytofirmans strain PsJN.</title>
        <authorList>
            <person name="Weilharter A."/>
            <person name="Mitter B."/>
            <person name="Shin M.V."/>
            <person name="Chain P.S."/>
            <person name="Nowak J."/>
            <person name="Sessitsch A."/>
        </authorList>
    </citation>
    <scope>NUCLEOTIDE SEQUENCE [LARGE SCALE GENOMIC DNA]</scope>
    <source>
        <strain evidence="3">DSM 17436 / LMG 22146 / PsJN</strain>
    </source>
</reference>
<dbReference type="eggNOG" id="COG4319">
    <property type="taxonomic scope" value="Bacteria"/>
</dbReference>
<dbReference type="STRING" id="398527.Bphyt_6721"/>
<dbReference type="Gene3D" id="3.10.450.50">
    <property type="match status" value="1"/>
</dbReference>
<feature type="domain" description="DUF4440" evidence="1">
    <location>
        <begin position="32"/>
        <end position="143"/>
    </location>
</feature>